<sequence length="268" mass="30333">MALLLYVVMLIIIITILFKISPIARYYLKYLWFGAASGVFASAPIPLMLLRPRDSRNALIPAAGILFGCRLLGVTTSLEGHENIIRDSGCVVLINHQSMLDLLVLGKLWPAMDNCAVISKKEILYFQPFGSAAWLWGTIFIDRVKKENAQAAVNKTGETIRSRKARVLMFPEGTRNFTDKLLPFKKGAFHLAIASKCPIQPVVVNRYRFLGKHKFDSGHIRIKILPAISTENYTTENMQELMDKTYKIMSENVDLLTREEDDKIKKTK</sequence>
<keyword evidence="4 5" id="KW-0012">Acyltransferase</keyword>
<keyword evidence="5" id="KW-0594">Phospholipid biosynthesis</keyword>
<dbReference type="EMBL" id="JALNTZ010000009">
    <property type="protein sequence ID" value="KAJ3640669.1"/>
    <property type="molecule type" value="Genomic_DNA"/>
</dbReference>
<dbReference type="PANTHER" id="PTHR10434">
    <property type="entry name" value="1-ACYL-SN-GLYCEROL-3-PHOSPHATE ACYLTRANSFERASE"/>
    <property type="match status" value="1"/>
</dbReference>
<dbReference type="InterPro" id="IPR002123">
    <property type="entry name" value="Plipid/glycerol_acylTrfase"/>
</dbReference>
<dbReference type="Pfam" id="PF01553">
    <property type="entry name" value="Acyltransferase"/>
    <property type="match status" value="1"/>
</dbReference>
<evidence type="ECO:0000259" key="7">
    <source>
        <dbReference type="SMART" id="SM00563"/>
    </source>
</evidence>
<dbReference type="GO" id="GO:0006654">
    <property type="term" value="P:phosphatidic acid biosynthetic process"/>
    <property type="evidence" value="ECO:0007669"/>
    <property type="project" value="TreeGrafter"/>
</dbReference>
<evidence type="ECO:0000256" key="4">
    <source>
        <dbReference type="ARBA" id="ARBA00023315"/>
    </source>
</evidence>
<dbReference type="CDD" id="cd07989">
    <property type="entry name" value="LPLAT_AGPAT-like"/>
    <property type="match status" value="1"/>
</dbReference>
<evidence type="ECO:0000256" key="5">
    <source>
        <dbReference type="RuleBase" id="RU361267"/>
    </source>
</evidence>
<dbReference type="InterPro" id="IPR004552">
    <property type="entry name" value="AGP_acyltrans"/>
</dbReference>
<proteinExistence type="inferred from homology"/>
<feature type="domain" description="Phospholipid/glycerol acyltransferase" evidence="7">
    <location>
        <begin position="90"/>
        <end position="207"/>
    </location>
</feature>
<evidence type="ECO:0000256" key="3">
    <source>
        <dbReference type="ARBA" id="ARBA00022679"/>
    </source>
</evidence>
<comment type="caution">
    <text evidence="8">The sequence shown here is derived from an EMBL/GenBank/DDBJ whole genome shotgun (WGS) entry which is preliminary data.</text>
</comment>
<comment type="pathway">
    <text evidence="1">Phospholipid metabolism; CDP-diacylglycerol biosynthesis; CDP-diacylglycerol from sn-glycerol 3-phosphate: step 2/3.</text>
</comment>
<dbReference type="SMART" id="SM00563">
    <property type="entry name" value="PlsC"/>
    <property type="match status" value="1"/>
</dbReference>
<dbReference type="SUPFAM" id="SSF69593">
    <property type="entry name" value="Glycerol-3-phosphate (1)-acyltransferase"/>
    <property type="match status" value="1"/>
</dbReference>
<keyword evidence="9" id="KW-1185">Reference proteome</keyword>
<comment type="similarity">
    <text evidence="2 5">Belongs to the 1-acyl-sn-glycerol-3-phosphate acyltransferase family.</text>
</comment>
<reference evidence="8" key="1">
    <citation type="journal article" date="2023" name="G3 (Bethesda)">
        <title>Whole genome assemblies of Zophobas morio and Tenebrio molitor.</title>
        <authorList>
            <person name="Kaur S."/>
            <person name="Stinson S.A."/>
            <person name="diCenzo G.C."/>
        </authorList>
    </citation>
    <scope>NUCLEOTIDE SEQUENCE</scope>
    <source>
        <strain evidence="8">QUZm001</strain>
    </source>
</reference>
<keyword evidence="6" id="KW-0812">Transmembrane</keyword>
<evidence type="ECO:0000313" key="9">
    <source>
        <dbReference type="Proteomes" id="UP001168821"/>
    </source>
</evidence>
<keyword evidence="6" id="KW-1133">Transmembrane helix</keyword>
<dbReference type="AlphaFoldDB" id="A0AA38HNN9"/>
<keyword evidence="3 5" id="KW-0808">Transferase</keyword>
<protein>
    <recommendedName>
        <fullName evidence="5">1-acyl-sn-glycerol-3-phosphate acyltransferase</fullName>
        <ecNumber evidence="5">2.3.1.51</ecNumber>
    </recommendedName>
</protein>
<dbReference type="NCBIfam" id="TIGR00530">
    <property type="entry name" value="AGP_acyltrn"/>
    <property type="match status" value="1"/>
</dbReference>
<keyword evidence="5" id="KW-0443">Lipid metabolism</keyword>
<evidence type="ECO:0000256" key="6">
    <source>
        <dbReference type="SAM" id="Phobius"/>
    </source>
</evidence>
<evidence type="ECO:0000256" key="1">
    <source>
        <dbReference type="ARBA" id="ARBA00004728"/>
    </source>
</evidence>
<dbReference type="Proteomes" id="UP001168821">
    <property type="component" value="Unassembled WGS sequence"/>
</dbReference>
<name>A0AA38HNN9_9CUCU</name>
<comment type="catalytic activity">
    <reaction evidence="5">
        <text>a 1-acyl-sn-glycero-3-phosphate + an acyl-CoA = a 1,2-diacyl-sn-glycero-3-phosphate + CoA</text>
        <dbReference type="Rhea" id="RHEA:19709"/>
        <dbReference type="ChEBI" id="CHEBI:57287"/>
        <dbReference type="ChEBI" id="CHEBI:57970"/>
        <dbReference type="ChEBI" id="CHEBI:58342"/>
        <dbReference type="ChEBI" id="CHEBI:58608"/>
        <dbReference type="EC" id="2.3.1.51"/>
    </reaction>
</comment>
<keyword evidence="5" id="KW-1208">Phospholipid metabolism</keyword>
<gene>
    <name evidence="8" type="ORF">Zmor_027216</name>
</gene>
<keyword evidence="5" id="KW-0444">Lipid biosynthesis</keyword>
<evidence type="ECO:0000313" key="8">
    <source>
        <dbReference type="EMBL" id="KAJ3640669.1"/>
    </source>
</evidence>
<organism evidence="8 9">
    <name type="scientific">Zophobas morio</name>
    <dbReference type="NCBI Taxonomy" id="2755281"/>
    <lineage>
        <taxon>Eukaryota</taxon>
        <taxon>Metazoa</taxon>
        <taxon>Ecdysozoa</taxon>
        <taxon>Arthropoda</taxon>
        <taxon>Hexapoda</taxon>
        <taxon>Insecta</taxon>
        <taxon>Pterygota</taxon>
        <taxon>Neoptera</taxon>
        <taxon>Endopterygota</taxon>
        <taxon>Coleoptera</taxon>
        <taxon>Polyphaga</taxon>
        <taxon>Cucujiformia</taxon>
        <taxon>Tenebrionidae</taxon>
        <taxon>Zophobas</taxon>
    </lineage>
</organism>
<feature type="transmembrane region" description="Helical" evidence="6">
    <location>
        <begin position="5"/>
        <end position="24"/>
    </location>
</feature>
<feature type="transmembrane region" description="Helical" evidence="6">
    <location>
        <begin position="30"/>
        <end position="50"/>
    </location>
</feature>
<evidence type="ECO:0000256" key="2">
    <source>
        <dbReference type="ARBA" id="ARBA00008655"/>
    </source>
</evidence>
<dbReference type="GO" id="GO:0003841">
    <property type="term" value="F:1-acylglycerol-3-phosphate O-acyltransferase activity"/>
    <property type="evidence" value="ECO:0007669"/>
    <property type="project" value="UniProtKB-UniRule"/>
</dbReference>
<dbReference type="EC" id="2.3.1.51" evidence="5"/>
<comment type="domain">
    <text evidence="5">The HXXXXD motif is essential for acyltransferase activity and may constitute the binding site for the phosphate moiety of the glycerol-3-phosphate.</text>
</comment>
<keyword evidence="6" id="KW-0472">Membrane</keyword>
<accession>A0AA38HNN9</accession>
<dbReference type="GO" id="GO:0016020">
    <property type="term" value="C:membrane"/>
    <property type="evidence" value="ECO:0007669"/>
    <property type="project" value="InterPro"/>
</dbReference>
<dbReference type="PANTHER" id="PTHR10434:SF11">
    <property type="entry name" value="1-ACYL-SN-GLYCEROL-3-PHOSPHATE ACYLTRANSFERASE"/>
    <property type="match status" value="1"/>
</dbReference>
<dbReference type="GO" id="GO:0005783">
    <property type="term" value="C:endoplasmic reticulum"/>
    <property type="evidence" value="ECO:0007669"/>
    <property type="project" value="TreeGrafter"/>
</dbReference>